<feature type="compositionally biased region" description="Basic and acidic residues" evidence="1">
    <location>
        <begin position="159"/>
        <end position="168"/>
    </location>
</feature>
<protein>
    <submittedName>
        <fullName evidence="2">Uncharacterized protein</fullName>
    </submittedName>
</protein>
<evidence type="ECO:0000256" key="1">
    <source>
        <dbReference type="SAM" id="MobiDB-lite"/>
    </source>
</evidence>
<name>A0A7W3MU57_9ACTN</name>
<dbReference type="Proteomes" id="UP000539313">
    <property type="component" value="Unassembled WGS sequence"/>
</dbReference>
<dbReference type="EMBL" id="JACJII010000001">
    <property type="protein sequence ID" value="MBA9001939.1"/>
    <property type="molecule type" value="Genomic_DNA"/>
</dbReference>
<evidence type="ECO:0000313" key="2">
    <source>
        <dbReference type="EMBL" id="MBA9001939.1"/>
    </source>
</evidence>
<dbReference type="RefSeq" id="WP_182704111.1">
    <property type="nucleotide sequence ID" value="NZ_JACJII010000001.1"/>
</dbReference>
<proteinExistence type="predicted"/>
<dbReference type="AlphaFoldDB" id="A0A7W3MU57"/>
<sequence length="176" mass="19333">MGGDDREPGRVETDRQVIAEQLGLPVDRITDALLERIARDPAVLHHIQACRHDPQMLDLLLTAKPAPATARPGFSTTALLARAGKAVTRWAASGFAQVPDDVFQQRRRACLSCEHLGPPPSGLPQWIARTTEEHSHCGLCGCYTIHKARLPTETCPDGRWPEYDDATKTSRPAPSR</sequence>
<feature type="region of interest" description="Disordered" evidence="1">
    <location>
        <begin position="154"/>
        <end position="176"/>
    </location>
</feature>
<accession>A0A7W3MU57</accession>
<organism evidence="2 3">
    <name type="scientific">Thermomonospora cellulosilytica</name>
    <dbReference type="NCBI Taxonomy" id="1411118"/>
    <lineage>
        <taxon>Bacteria</taxon>
        <taxon>Bacillati</taxon>
        <taxon>Actinomycetota</taxon>
        <taxon>Actinomycetes</taxon>
        <taxon>Streptosporangiales</taxon>
        <taxon>Thermomonosporaceae</taxon>
        <taxon>Thermomonospora</taxon>
    </lineage>
</organism>
<evidence type="ECO:0000313" key="3">
    <source>
        <dbReference type="Proteomes" id="UP000539313"/>
    </source>
</evidence>
<keyword evidence="3" id="KW-1185">Reference proteome</keyword>
<reference evidence="2 3" key="1">
    <citation type="submission" date="2020-08" db="EMBL/GenBank/DDBJ databases">
        <title>Sequencing the genomes of 1000 actinobacteria strains.</title>
        <authorList>
            <person name="Klenk H.-P."/>
        </authorList>
    </citation>
    <scope>NUCLEOTIDE SEQUENCE [LARGE SCALE GENOMIC DNA]</scope>
    <source>
        <strain evidence="2 3">DSM 45823</strain>
    </source>
</reference>
<comment type="caution">
    <text evidence="2">The sequence shown here is derived from an EMBL/GenBank/DDBJ whole genome shotgun (WGS) entry which is preliminary data.</text>
</comment>
<gene>
    <name evidence="2" type="ORF">HNR21_000821</name>
</gene>